<proteinExistence type="predicted"/>
<dbReference type="InterPro" id="IPR039773">
    <property type="entry name" value="BAG_chaperone_regulator"/>
</dbReference>
<gene>
    <name evidence="5" type="ORF">QJS04_geneDACA000957</name>
</gene>
<evidence type="ECO:0000313" key="6">
    <source>
        <dbReference type="Proteomes" id="UP001179952"/>
    </source>
</evidence>
<feature type="domain" description="BAG" evidence="4">
    <location>
        <begin position="152"/>
        <end position="230"/>
    </location>
</feature>
<dbReference type="SUPFAM" id="SSF54236">
    <property type="entry name" value="Ubiquitin-like"/>
    <property type="match status" value="1"/>
</dbReference>
<evidence type="ECO:0000256" key="1">
    <source>
        <dbReference type="ARBA" id="ARBA00023186"/>
    </source>
</evidence>
<dbReference type="SMART" id="SM00264">
    <property type="entry name" value="BAG"/>
    <property type="match status" value="1"/>
</dbReference>
<reference evidence="5" key="2">
    <citation type="submission" date="2023-06" db="EMBL/GenBank/DDBJ databases">
        <authorList>
            <person name="Ma L."/>
            <person name="Liu K.-W."/>
            <person name="Li Z."/>
            <person name="Hsiao Y.-Y."/>
            <person name="Qi Y."/>
            <person name="Fu T."/>
            <person name="Tang G."/>
            <person name="Zhang D."/>
            <person name="Sun W.-H."/>
            <person name="Liu D.-K."/>
            <person name="Li Y."/>
            <person name="Chen G.-Z."/>
            <person name="Liu X.-D."/>
            <person name="Liao X.-Y."/>
            <person name="Jiang Y.-T."/>
            <person name="Yu X."/>
            <person name="Hao Y."/>
            <person name="Huang J."/>
            <person name="Zhao X.-W."/>
            <person name="Ke S."/>
            <person name="Chen Y.-Y."/>
            <person name="Wu W.-L."/>
            <person name="Hsu J.-L."/>
            <person name="Lin Y.-F."/>
            <person name="Huang M.-D."/>
            <person name="Li C.-Y."/>
            <person name="Huang L."/>
            <person name="Wang Z.-W."/>
            <person name="Zhao X."/>
            <person name="Zhong W.-Y."/>
            <person name="Peng D.-H."/>
            <person name="Ahmad S."/>
            <person name="Lan S."/>
            <person name="Zhang J.-S."/>
            <person name="Tsai W.-C."/>
            <person name="Van De Peer Y."/>
            <person name="Liu Z.-J."/>
        </authorList>
    </citation>
    <scope>NUCLEOTIDE SEQUENCE</scope>
    <source>
        <strain evidence="5">SCP</strain>
        <tissue evidence="5">Leaves</tissue>
    </source>
</reference>
<dbReference type="GO" id="GO:0000774">
    <property type="term" value="F:adenyl-nucleotide exchange factor activity"/>
    <property type="evidence" value="ECO:0007669"/>
    <property type="project" value="TreeGrafter"/>
</dbReference>
<evidence type="ECO:0000259" key="3">
    <source>
        <dbReference type="PROSITE" id="PS50053"/>
    </source>
</evidence>
<feature type="compositionally biased region" description="Low complexity" evidence="2">
    <location>
        <begin position="290"/>
        <end position="309"/>
    </location>
</feature>
<dbReference type="PROSITE" id="PS50053">
    <property type="entry name" value="UBIQUITIN_2"/>
    <property type="match status" value="1"/>
</dbReference>
<dbReference type="InterPro" id="IPR029071">
    <property type="entry name" value="Ubiquitin-like_domsf"/>
</dbReference>
<dbReference type="PROSITE" id="PS51035">
    <property type="entry name" value="BAG"/>
    <property type="match status" value="1"/>
</dbReference>
<dbReference type="Pfam" id="PF00240">
    <property type="entry name" value="ubiquitin"/>
    <property type="match status" value="1"/>
</dbReference>
<dbReference type="AlphaFoldDB" id="A0AAV9AEI1"/>
<keyword evidence="1" id="KW-0143">Chaperone</keyword>
<organism evidence="5 6">
    <name type="scientific">Acorus gramineus</name>
    <name type="common">Dwarf sweet flag</name>
    <dbReference type="NCBI Taxonomy" id="55184"/>
    <lineage>
        <taxon>Eukaryota</taxon>
        <taxon>Viridiplantae</taxon>
        <taxon>Streptophyta</taxon>
        <taxon>Embryophyta</taxon>
        <taxon>Tracheophyta</taxon>
        <taxon>Spermatophyta</taxon>
        <taxon>Magnoliopsida</taxon>
        <taxon>Liliopsida</taxon>
        <taxon>Acoraceae</taxon>
        <taxon>Acorus</taxon>
    </lineage>
</organism>
<feature type="region of interest" description="Disordered" evidence="2">
    <location>
        <begin position="290"/>
        <end position="315"/>
    </location>
</feature>
<dbReference type="GO" id="GO:0005737">
    <property type="term" value="C:cytoplasm"/>
    <property type="evidence" value="ECO:0007669"/>
    <property type="project" value="TreeGrafter"/>
</dbReference>
<dbReference type="InterPro" id="IPR003103">
    <property type="entry name" value="BAG_domain"/>
</dbReference>
<dbReference type="InterPro" id="IPR000626">
    <property type="entry name" value="Ubiquitin-like_dom"/>
</dbReference>
<comment type="caution">
    <text evidence="5">The sequence shown here is derived from an EMBL/GenBank/DDBJ whole genome shotgun (WGS) entry which is preliminary data.</text>
</comment>
<feature type="region of interest" description="Disordered" evidence="2">
    <location>
        <begin position="234"/>
        <end position="266"/>
    </location>
</feature>
<dbReference type="Gene3D" id="1.20.58.120">
    <property type="entry name" value="BAG domain"/>
    <property type="match status" value="1"/>
</dbReference>
<dbReference type="Pfam" id="PF02179">
    <property type="entry name" value="BAG"/>
    <property type="match status" value="1"/>
</dbReference>
<name>A0AAV9AEI1_ACOGR</name>
<feature type="compositionally biased region" description="Low complexity" evidence="2">
    <location>
        <begin position="247"/>
        <end position="264"/>
    </location>
</feature>
<feature type="domain" description="Ubiquitin-like" evidence="3">
    <location>
        <begin position="59"/>
        <end position="127"/>
    </location>
</feature>
<dbReference type="Gene3D" id="3.10.20.90">
    <property type="entry name" value="Phosphatidylinositol 3-kinase Catalytic Subunit, Chain A, domain 1"/>
    <property type="match status" value="1"/>
</dbReference>
<dbReference type="InterPro" id="IPR036533">
    <property type="entry name" value="BAG_dom_sf"/>
</dbReference>
<evidence type="ECO:0000256" key="2">
    <source>
        <dbReference type="SAM" id="MobiDB-lite"/>
    </source>
</evidence>
<protein>
    <submittedName>
        <fullName evidence="5">BAG family molecular chaperone regulator 1</fullName>
    </submittedName>
</protein>
<dbReference type="SMART" id="SM00213">
    <property type="entry name" value="UBQ"/>
    <property type="match status" value="1"/>
</dbReference>
<accession>A0AAV9AEI1</accession>
<evidence type="ECO:0000259" key="4">
    <source>
        <dbReference type="PROSITE" id="PS51035"/>
    </source>
</evidence>
<keyword evidence="6" id="KW-1185">Reference proteome</keyword>
<dbReference type="EMBL" id="JAUJYN010000010">
    <property type="protein sequence ID" value="KAK1262610.1"/>
    <property type="molecule type" value="Genomic_DNA"/>
</dbReference>
<evidence type="ECO:0000313" key="5">
    <source>
        <dbReference type="EMBL" id="KAK1262610.1"/>
    </source>
</evidence>
<dbReference type="PANTHER" id="PTHR12329">
    <property type="entry name" value="BCL2-ASSOCIATED ATHANOGENE"/>
    <property type="match status" value="1"/>
</dbReference>
<dbReference type="SUPFAM" id="SSF63491">
    <property type="entry name" value="BAG domain"/>
    <property type="match status" value="1"/>
</dbReference>
<dbReference type="PANTHER" id="PTHR12329:SF11">
    <property type="entry name" value="BAG FAMILY MOLECULAR CHAPERONE REGULATOR 1"/>
    <property type="match status" value="1"/>
</dbReference>
<sequence>MIRTKAKSSAKFAAMNGGGGSPAAKVVEVENWEVRPGGMLVQKRNLDSDGGGSIPAPTIRIRVKYGSAYHEVLIGSQASFGELKKLLSERTGLHPMDQKLLFKDKEKESGAFLDTSGVKDRSKIVLVEDPTAQAKRFIEMRRNAKMERASKSISEVSLEVDKLAGQVKLLESLISKGTKVAEKEVLNLIELLMTQLIKLDGIIADGDAKQQRRLQVKRVQKYVETLDVLKIRNAMPSPNEKIRKQQEQQQQPQQKQQQQQPPKQNLHTQAPVIVTTQWEKFDFDIDSIFSTPPTSATSTATSASSTASAAPPPRFAWELF</sequence>
<dbReference type="GO" id="GO:0051087">
    <property type="term" value="F:protein-folding chaperone binding"/>
    <property type="evidence" value="ECO:0007669"/>
    <property type="project" value="InterPro"/>
</dbReference>
<dbReference type="Proteomes" id="UP001179952">
    <property type="component" value="Unassembled WGS sequence"/>
</dbReference>
<reference evidence="5" key="1">
    <citation type="journal article" date="2023" name="Nat. Commun.">
        <title>Diploid and tetraploid genomes of Acorus and the evolution of monocots.</title>
        <authorList>
            <person name="Ma L."/>
            <person name="Liu K.W."/>
            <person name="Li Z."/>
            <person name="Hsiao Y.Y."/>
            <person name="Qi Y."/>
            <person name="Fu T."/>
            <person name="Tang G.D."/>
            <person name="Zhang D."/>
            <person name="Sun W.H."/>
            <person name="Liu D.K."/>
            <person name="Li Y."/>
            <person name="Chen G.Z."/>
            <person name="Liu X.D."/>
            <person name="Liao X.Y."/>
            <person name="Jiang Y.T."/>
            <person name="Yu X."/>
            <person name="Hao Y."/>
            <person name="Huang J."/>
            <person name="Zhao X.W."/>
            <person name="Ke S."/>
            <person name="Chen Y.Y."/>
            <person name="Wu W.L."/>
            <person name="Hsu J.L."/>
            <person name="Lin Y.F."/>
            <person name="Huang M.D."/>
            <person name="Li C.Y."/>
            <person name="Huang L."/>
            <person name="Wang Z.W."/>
            <person name="Zhao X."/>
            <person name="Zhong W.Y."/>
            <person name="Peng D.H."/>
            <person name="Ahmad S."/>
            <person name="Lan S."/>
            <person name="Zhang J.S."/>
            <person name="Tsai W.C."/>
            <person name="Van de Peer Y."/>
            <person name="Liu Z.J."/>
        </authorList>
    </citation>
    <scope>NUCLEOTIDE SEQUENCE</scope>
    <source>
        <strain evidence="5">SCP</strain>
    </source>
</reference>
<dbReference type="GO" id="GO:0050821">
    <property type="term" value="P:protein stabilization"/>
    <property type="evidence" value="ECO:0007669"/>
    <property type="project" value="TreeGrafter"/>
</dbReference>